<evidence type="ECO:0000256" key="1">
    <source>
        <dbReference type="SAM" id="MobiDB-lite"/>
    </source>
</evidence>
<evidence type="ECO:0000313" key="2">
    <source>
        <dbReference type="EMBL" id="GAL29118.1"/>
    </source>
</evidence>
<gene>
    <name evidence="2" type="ORF">JCM19239_7166</name>
</gene>
<dbReference type="Proteomes" id="UP000029223">
    <property type="component" value="Unassembled WGS sequence"/>
</dbReference>
<name>A0ABQ0JK29_9VIBR</name>
<reference evidence="3" key="2">
    <citation type="submission" date="2014-09" db="EMBL/GenBank/DDBJ databases">
        <authorList>
            <consortium name="NBRP consortium"/>
            <person name="Sawabe T."/>
            <person name="Meirelles P."/>
            <person name="Nakanishi M."/>
            <person name="Sayaka M."/>
            <person name="Hattori M."/>
            <person name="Ohkuma M."/>
        </authorList>
    </citation>
    <scope>NUCLEOTIDE SEQUENCE [LARGE SCALE GENOMIC DNA]</scope>
    <source>
        <strain evidence="3">JCM 19239</strain>
    </source>
</reference>
<organism evidence="2 3">
    <name type="scientific">Vibrio variabilis</name>
    <dbReference type="NCBI Taxonomy" id="990271"/>
    <lineage>
        <taxon>Bacteria</taxon>
        <taxon>Pseudomonadati</taxon>
        <taxon>Pseudomonadota</taxon>
        <taxon>Gammaproteobacteria</taxon>
        <taxon>Vibrionales</taxon>
        <taxon>Vibrionaceae</taxon>
        <taxon>Vibrio</taxon>
    </lineage>
</organism>
<comment type="caution">
    <text evidence="2">The sequence shown here is derived from an EMBL/GenBank/DDBJ whole genome shotgun (WGS) entry which is preliminary data.</text>
</comment>
<proteinExistence type="predicted"/>
<accession>A0ABQ0JK29</accession>
<dbReference type="EMBL" id="BBMS01000057">
    <property type="protein sequence ID" value="GAL29118.1"/>
    <property type="molecule type" value="Genomic_DNA"/>
</dbReference>
<reference evidence="3" key="1">
    <citation type="submission" date="2014-09" db="EMBL/GenBank/DDBJ databases">
        <title>Vibrio variabilis JCM 19239. (C206) whole genome shotgun sequence.</title>
        <authorList>
            <person name="Sawabe T."/>
            <person name="Meirelles P."/>
            <person name="Nakanishi M."/>
            <person name="Sayaka M."/>
            <person name="Hattori M."/>
            <person name="Ohkuma M."/>
        </authorList>
    </citation>
    <scope>NUCLEOTIDE SEQUENCE [LARGE SCALE GENOMIC DNA]</scope>
    <source>
        <strain evidence="3">JCM 19239</strain>
    </source>
</reference>
<feature type="compositionally biased region" description="Basic and acidic residues" evidence="1">
    <location>
        <begin position="1"/>
        <end position="13"/>
    </location>
</feature>
<sequence length="82" mass="9362">MFDTSLRLRKDTDLNSSNGSERSNVYRFDLAAGKQMTERMYLNAKVVGQNQRNKEAMKAGSDKSKDTFYNSSYVRHSLLSTT</sequence>
<protein>
    <submittedName>
        <fullName evidence="2">Uncharacterized protein</fullName>
    </submittedName>
</protein>
<evidence type="ECO:0000313" key="3">
    <source>
        <dbReference type="Proteomes" id="UP000029223"/>
    </source>
</evidence>
<feature type="region of interest" description="Disordered" evidence="1">
    <location>
        <begin position="1"/>
        <end position="21"/>
    </location>
</feature>
<keyword evidence="3" id="KW-1185">Reference proteome</keyword>